<dbReference type="RefSeq" id="WP_042456637.1">
    <property type="nucleotide sequence ID" value="NZ_BBPN01000043.1"/>
</dbReference>
<evidence type="ECO:0008006" key="3">
    <source>
        <dbReference type="Google" id="ProtNLM"/>
    </source>
</evidence>
<name>A0A1H7YS12_STRJI</name>
<evidence type="ECO:0000313" key="1">
    <source>
        <dbReference type="EMBL" id="SEM48681.1"/>
    </source>
</evidence>
<dbReference type="OrthoDB" id="2065010at2"/>
<keyword evidence="2" id="KW-1185">Reference proteome</keyword>
<dbReference type="Proteomes" id="UP000183015">
    <property type="component" value="Unassembled WGS sequence"/>
</dbReference>
<reference evidence="2" key="1">
    <citation type="submission" date="2016-10" db="EMBL/GenBank/DDBJ databases">
        <authorList>
            <person name="Varghese N."/>
        </authorList>
    </citation>
    <scope>NUCLEOTIDE SEQUENCE [LARGE SCALE GENOMIC DNA]</scope>
    <source>
        <strain evidence="2">DSM 45096 / BCRC 16803 / CGMCC 4.1857 / CIP 109030 / JCM 12277 / KCTC 19219 / NBRC 100920 / 33214</strain>
    </source>
</reference>
<organism evidence="1 2">
    <name type="scientific">Streptacidiphilus jiangxiensis</name>
    <dbReference type="NCBI Taxonomy" id="235985"/>
    <lineage>
        <taxon>Bacteria</taxon>
        <taxon>Bacillati</taxon>
        <taxon>Actinomycetota</taxon>
        <taxon>Actinomycetes</taxon>
        <taxon>Kitasatosporales</taxon>
        <taxon>Streptomycetaceae</taxon>
        <taxon>Streptacidiphilus</taxon>
    </lineage>
</organism>
<dbReference type="EMBL" id="FOAZ01000030">
    <property type="protein sequence ID" value="SEM48681.1"/>
    <property type="molecule type" value="Genomic_DNA"/>
</dbReference>
<protein>
    <recommendedName>
        <fullName evidence="3">DUF4865 domain-containing protein</fullName>
    </recommendedName>
</protein>
<dbReference type="Pfam" id="PF16157">
    <property type="entry name" value="DUF4865"/>
    <property type="match status" value="1"/>
</dbReference>
<dbReference type="InterPro" id="IPR032349">
    <property type="entry name" value="DUF4865"/>
</dbReference>
<dbReference type="AlphaFoldDB" id="A0A1H7YS12"/>
<dbReference type="eggNOG" id="COG2329">
    <property type="taxonomic scope" value="Bacteria"/>
</dbReference>
<evidence type="ECO:0000313" key="2">
    <source>
        <dbReference type="Proteomes" id="UP000183015"/>
    </source>
</evidence>
<accession>A0A1H7YS12</accession>
<gene>
    <name evidence="1" type="ORF">SAMN05414137_13036</name>
</gene>
<proteinExistence type="predicted"/>
<dbReference type="STRING" id="235985.SAMN05414137_13036"/>
<sequence length="196" mass="21493">MYAMQYPIALPADYDMEIIRKRVAAASSMLDDRAGLGFKAYLMRARGVAGSPVNEYAPFYVWRDAAGAADFLLRGGGFQNIVRSFGRVPVRQWLGAAVFAGPARGEEVGAATRRLALLPPEPDQDGLGLSQLMERETADLRELAAHSDVHTAVLAVDPHAWQTVRLTLWRAGAEPVEEGDRYEVLHVSAPELDRFA</sequence>